<feature type="transmembrane region" description="Helical" evidence="6">
    <location>
        <begin position="335"/>
        <end position="356"/>
    </location>
</feature>
<evidence type="ECO:0000256" key="5">
    <source>
        <dbReference type="SAM" id="MobiDB-lite"/>
    </source>
</evidence>
<evidence type="ECO:0000313" key="8">
    <source>
        <dbReference type="Proteomes" id="UP000515162"/>
    </source>
</evidence>
<feature type="region of interest" description="Disordered" evidence="5">
    <location>
        <begin position="23"/>
        <end position="47"/>
    </location>
</feature>
<evidence type="ECO:0000256" key="1">
    <source>
        <dbReference type="ARBA" id="ARBA00004141"/>
    </source>
</evidence>
<feature type="domain" description="Major facilitator superfamily (MFS) profile" evidence="7">
    <location>
        <begin position="140"/>
        <end position="623"/>
    </location>
</feature>
<keyword evidence="8" id="KW-1185">Reference proteome</keyword>
<feature type="transmembrane region" description="Helical" evidence="6">
    <location>
        <begin position="247"/>
        <end position="269"/>
    </location>
</feature>
<dbReference type="GeneID" id="117140159"/>
<feature type="transmembrane region" description="Helical" evidence="6">
    <location>
        <begin position="483"/>
        <end position="505"/>
    </location>
</feature>
<feature type="transmembrane region" description="Helical" evidence="6">
    <location>
        <begin position="362"/>
        <end position="383"/>
    </location>
</feature>
<reference evidence="9" key="1">
    <citation type="submission" date="2025-08" db="UniProtKB">
        <authorList>
            <consortium name="RefSeq"/>
        </authorList>
    </citation>
    <scope>IDENTIFICATION</scope>
    <source>
        <strain evidence="9">Mau12</strain>
        <tissue evidence="9">Whole Body</tissue>
    </source>
</reference>
<feature type="transmembrane region" description="Helical" evidence="6">
    <location>
        <begin position="276"/>
        <end position="295"/>
    </location>
</feature>
<dbReference type="RefSeq" id="XP_033158822.1">
    <property type="nucleotide sequence ID" value="XM_033302931.1"/>
</dbReference>
<accession>A0A6P8JQS1</accession>
<dbReference type="InterPro" id="IPR036259">
    <property type="entry name" value="MFS_trans_sf"/>
</dbReference>
<keyword evidence="3 6" id="KW-1133">Transmembrane helix</keyword>
<feature type="compositionally biased region" description="Basic and acidic residues" evidence="5">
    <location>
        <begin position="32"/>
        <end position="41"/>
    </location>
</feature>
<feature type="transmembrane region" description="Helical" evidence="6">
    <location>
        <begin position="573"/>
        <end position="592"/>
    </location>
</feature>
<dbReference type="Proteomes" id="UP000515162">
    <property type="component" value="Chromosome 3L"/>
</dbReference>
<dbReference type="PROSITE" id="PS00216">
    <property type="entry name" value="SUGAR_TRANSPORT_1"/>
    <property type="match status" value="1"/>
</dbReference>
<dbReference type="Gene3D" id="1.20.1250.20">
    <property type="entry name" value="MFS general substrate transporter like domains"/>
    <property type="match status" value="1"/>
</dbReference>
<dbReference type="InterPro" id="IPR005829">
    <property type="entry name" value="Sugar_transporter_CS"/>
</dbReference>
<feature type="transmembrane region" description="Helical" evidence="6">
    <location>
        <begin position="599"/>
        <end position="618"/>
    </location>
</feature>
<dbReference type="PROSITE" id="PS50850">
    <property type="entry name" value="MFS"/>
    <property type="match status" value="1"/>
</dbReference>
<sequence length="723" mass="82550">MKLRFISQIFNFSLCFNMADDEKGNASTDDDDKPKKREQRDQGQQSKLKKIKYYIEPDKVDIGIQAGDSLEKVKVTYVEPDDEESSHGFYWGKKRSETSLPRRSWETDDYIDFDDLLPMIGQFGRFQIRLFLFMIPFCFITAFVYLGQIFMCLTPTKYYCYVPELLHTPVELRKDLSIPKEKDGSYSRCRMYNTNYTRIHFAENPRAYINTSLPTIPCKKGYVFEHEDRAFESATMEFGWLCDDDKYATYAQIIFFLGSILGGLGYGHFADHCGRVAAVVSSCFLALLGSLATSMSTDFFSFAISRFLVGASYDTCFTMVYILVLEYVGPKYRTLVANLSLALFYSPFTMVMPWIALSAGNWRRFSSFASLPIVLAMFSFCLLPESARWLVSVGEIDKSMEILKNVIEVNKKHVSKEILDLFEASCTQFYKEELDGRDFTVLSIFKRKRMARYMILMILIWMSISLVYDGHVRAASVLDSENIFLFFTIACATELPGNILVILTLDRAGRRWCSFFYTSLSGIFSLLGASFQNRAHMRMSALAGRFFSNICYNIGLQWAAEILPTVVRAQGVAFIHTMGFVAMLMSPPVVYLSKKSLSSTLIVLGALGIFGGLLALLLPETLNHELPETLSDGAQFGKNQRIWHMPCCGPGSRKSHPRHNWHQGSSLRTLSKDEFRSSKMHRKTKYRFDSHPSPSSSDYKGTEEKEIRTYKYGNGSKWPEDKS</sequence>
<feature type="region of interest" description="Disordered" evidence="5">
    <location>
        <begin position="679"/>
        <end position="723"/>
    </location>
</feature>
<keyword evidence="2 6" id="KW-0812">Transmembrane</keyword>
<feature type="transmembrane region" description="Helical" evidence="6">
    <location>
        <begin position="130"/>
        <end position="151"/>
    </location>
</feature>
<evidence type="ECO:0000256" key="6">
    <source>
        <dbReference type="SAM" id="Phobius"/>
    </source>
</evidence>
<gene>
    <name evidence="9" type="primary">LOC117140159</name>
</gene>
<evidence type="ECO:0000259" key="7">
    <source>
        <dbReference type="PROSITE" id="PS50850"/>
    </source>
</evidence>
<dbReference type="InterPro" id="IPR005828">
    <property type="entry name" value="MFS_sugar_transport-like"/>
</dbReference>
<feature type="transmembrane region" description="Helical" evidence="6">
    <location>
        <begin position="307"/>
        <end position="328"/>
    </location>
</feature>
<dbReference type="AlphaFoldDB" id="A0A6P8JQS1"/>
<feature type="region of interest" description="Disordered" evidence="5">
    <location>
        <begin position="647"/>
        <end position="667"/>
    </location>
</feature>
<evidence type="ECO:0000256" key="4">
    <source>
        <dbReference type="ARBA" id="ARBA00023136"/>
    </source>
</evidence>
<evidence type="ECO:0000256" key="3">
    <source>
        <dbReference type="ARBA" id="ARBA00022989"/>
    </source>
</evidence>
<proteinExistence type="predicted"/>
<dbReference type="PANTHER" id="PTHR24064">
    <property type="entry name" value="SOLUTE CARRIER FAMILY 22 MEMBER"/>
    <property type="match status" value="1"/>
</dbReference>
<name>A0A6P8JQS1_DROMA</name>
<dbReference type="SUPFAM" id="SSF103473">
    <property type="entry name" value="MFS general substrate transporter"/>
    <property type="match status" value="1"/>
</dbReference>
<dbReference type="InterPro" id="IPR020846">
    <property type="entry name" value="MFS_dom"/>
</dbReference>
<dbReference type="Pfam" id="PF00083">
    <property type="entry name" value="Sugar_tr"/>
    <property type="match status" value="1"/>
</dbReference>
<protein>
    <submittedName>
        <fullName evidence="9">Beta-alanine transporter</fullName>
    </submittedName>
</protein>
<dbReference type="GO" id="GO:0016020">
    <property type="term" value="C:membrane"/>
    <property type="evidence" value="ECO:0007669"/>
    <property type="project" value="UniProtKB-SubCell"/>
</dbReference>
<feature type="compositionally biased region" description="Basic and acidic residues" evidence="5">
    <location>
        <begin position="700"/>
        <end position="709"/>
    </location>
</feature>
<dbReference type="GO" id="GO:0022857">
    <property type="term" value="F:transmembrane transporter activity"/>
    <property type="evidence" value="ECO:0007669"/>
    <property type="project" value="InterPro"/>
</dbReference>
<evidence type="ECO:0000256" key="2">
    <source>
        <dbReference type="ARBA" id="ARBA00022692"/>
    </source>
</evidence>
<organism evidence="8 9">
    <name type="scientific">Drosophila mauritiana</name>
    <name type="common">Fruit fly</name>
    <dbReference type="NCBI Taxonomy" id="7226"/>
    <lineage>
        <taxon>Eukaryota</taxon>
        <taxon>Metazoa</taxon>
        <taxon>Ecdysozoa</taxon>
        <taxon>Arthropoda</taxon>
        <taxon>Hexapoda</taxon>
        <taxon>Insecta</taxon>
        <taxon>Pterygota</taxon>
        <taxon>Neoptera</taxon>
        <taxon>Endopterygota</taxon>
        <taxon>Diptera</taxon>
        <taxon>Brachycera</taxon>
        <taxon>Muscomorpha</taxon>
        <taxon>Ephydroidea</taxon>
        <taxon>Drosophilidae</taxon>
        <taxon>Drosophila</taxon>
        <taxon>Sophophora</taxon>
    </lineage>
</organism>
<feature type="transmembrane region" description="Helical" evidence="6">
    <location>
        <begin position="512"/>
        <end position="531"/>
    </location>
</feature>
<keyword evidence="4 6" id="KW-0472">Membrane</keyword>
<comment type="subcellular location">
    <subcellularLocation>
        <location evidence="1">Membrane</location>
        <topology evidence="1">Multi-pass membrane protein</topology>
    </subcellularLocation>
</comment>
<evidence type="ECO:0000313" key="9">
    <source>
        <dbReference type="RefSeq" id="XP_033158822.1"/>
    </source>
</evidence>
<feature type="transmembrane region" description="Helical" evidence="6">
    <location>
        <begin position="453"/>
        <end position="471"/>
    </location>
</feature>